<proteinExistence type="predicted"/>
<dbReference type="SUPFAM" id="SSF51182">
    <property type="entry name" value="RmlC-like cupins"/>
    <property type="match status" value="1"/>
</dbReference>
<dbReference type="Proteomes" id="UP000000719">
    <property type="component" value="Chromosome"/>
</dbReference>
<keyword evidence="2" id="KW-0238">DNA-binding</keyword>
<dbReference type="eggNOG" id="COG3837">
    <property type="taxonomic scope" value="Bacteria"/>
</dbReference>
<dbReference type="OrthoDB" id="9781521at2"/>
<dbReference type="InterPro" id="IPR013096">
    <property type="entry name" value="Cupin_2"/>
</dbReference>
<evidence type="ECO:0000256" key="3">
    <source>
        <dbReference type="ARBA" id="ARBA00023163"/>
    </source>
</evidence>
<dbReference type="CDD" id="cd02209">
    <property type="entry name" value="cupin_XRE_C"/>
    <property type="match status" value="1"/>
</dbReference>
<evidence type="ECO:0000256" key="2">
    <source>
        <dbReference type="ARBA" id="ARBA00023125"/>
    </source>
</evidence>
<dbReference type="SUPFAM" id="SSF47413">
    <property type="entry name" value="lambda repressor-like DNA-binding domains"/>
    <property type="match status" value="1"/>
</dbReference>
<keyword evidence="6" id="KW-1185">Reference proteome</keyword>
<dbReference type="RefSeq" id="WP_012635144.1">
    <property type="nucleotide sequence ID" value="NC_011899.1"/>
</dbReference>
<dbReference type="STRING" id="373903.Hore_01840"/>
<sequence>MNEINANIGKKLRKLRIGKGYSLGDLEEIAGVSKSMLGQIERGKTNPTVKTLWKVARSLNVPFSFFIEEETSPVKVFSPSKEVLVSGKKGRYRVYPLMPLNRTKNFEIYLMEIEPGYSYKSEPHSQGVEEFVMVKEGILRLTVNSKEYKAREEEIIHFPGDRVHIYHNISETPLKAYVLVCY</sequence>
<dbReference type="Pfam" id="PF01381">
    <property type="entry name" value="HTH_3"/>
    <property type="match status" value="1"/>
</dbReference>
<keyword evidence="3" id="KW-0804">Transcription</keyword>
<organism evidence="5 6">
    <name type="scientific">Halothermothrix orenii (strain H 168 / OCM 544 / DSM 9562)</name>
    <dbReference type="NCBI Taxonomy" id="373903"/>
    <lineage>
        <taxon>Bacteria</taxon>
        <taxon>Bacillati</taxon>
        <taxon>Bacillota</taxon>
        <taxon>Clostridia</taxon>
        <taxon>Halanaerobiales</taxon>
        <taxon>Halothermotrichaceae</taxon>
        <taxon>Halothermothrix</taxon>
    </lineage>
</organism>
<feature type="domain" description="HTH cro/C1-type" evidence="4">
    <location>
        <begin position="12"/>
        <end position="66"/>
    </location>
</feature>
<dbReference type="InterPro" id="IPR011051">
    <property type="entry name" value="RmlC_Cupin_sf"/>
</dbReference>
<evidence type="ECO:0000256" key="1">
    <source>
        <dbReference type="ARBA" id="ARBA00023015"/>
    </source>
</evidence>
<protein>
    <submittedName>
        <fullName evidence="5">Transcriptional regulator, XRE family</fullName>
    </submittedName>
</protein>
<name>B8D0X7_HALOH</name>
<dbReference type="PANTHER" id="PTHR46797">
    <property type="entry name" value="HTH-TYPE TRANSCRIPTIONAL REGULATOR"/>
    <property type="match status" value="1"/>
</dbReference>
<dbReference type="GO" id="GO:0005829">
    <property type="term" value="C:cytosol"/>
    <property type="evidence" value="ECO:0007669"/>
    <property type="project" value="TreeGrafter"/>
</dbReference>
<dbReference type="InterPro" id="IPR010982">
    <property type="entry name" value="Lambda_DNA-bd_dom_sf"/>
</dbReference>
<dbReference type="InterPro" id="IPR014710">
    <property type="entry name" value="RmlC-like_jellyroll"/>
</dbReference>
<dbReference type="KEGG" id="hor:Hore_01840"/>
<dbReference type="SMART" id="SM00530">
    <property type="entry name" value="HTH_XRE"/>
    <property type="match status" value="1"/>
</dbReference>
<dbReference type="Pfam" id="PF07883">
    <property type="entry name" value="Cupin_2"/>
    <property type="match status" value="1"/>
</dbReference>
<dbReference type="PANTHER" id="PTHR46797:SF23">
    <property type="entry name" value="HTH-TYPE TRANSCRIPTIONAL REGULATOR SUTR"/>
    <property type="match status" value="1"/>
</dbReference>
<dbReference type="EMBL" id="CP001098">
    <property type="protein sequence ID" value="ACL68946.1"/>
    <property type="molecule type" value="Genomic_DNA"/>
</dbReference>
<dbReference type="InterPro" id="IPR050807">
    <property type="entry name" value="TransReg_Diox_bact_type"/>
</dbReference>
<dbReference type="eggNOG" id="COG1396">
    <property type="taxonomic scope" value="Bacteria"/>
</dbReference>
<dbReference type="Gene3D" id="1.10.260.40">
    <property type="entry name" value="lambda repressor-like DNA-binding domains"/>
    <property type="match status" value="1"/>
</dbReference>
<accession>B8D0X7</accession>
<dbReference type="CDD" id="cd00093">
    <property type="entry name" value="HTH_XRE"/>
    <property type="match status" value="1"/>
</dbReference>
<gene>
    <name evidence="5" type="ordered locus">Hore_01840</name>
</gene>
<evidence type="ECO:0000259" key="4">
    <source>
        <dbReference type="PROSITE" id="PS50943"/>
    </source>
</evidence>
<evidence type="ECO:0000313" key="5">
    <source>
        <dbReference type="EMBL" id="ACL68946.1"/>
    </source>
</evidence>
<dbReference type="Gene3D" id="2.60.120.10">
    <property type="entry name" value="Jelly Rolls"/>
    <property type="match status" value="1"/>
</dbReference>
<dbReference type="GO" id="GO:0003677">
    <property type="term" value="F:DNA binding"/>
    <property type="evidence" value="ECO:0007669"/>
    <property type="project" value="UniProtKB-KW"/>
</dbReference>
<reference evidence="5 6" key="1">
    <citation type="journal article" date="2009" name="PLoS ONE">
        <title>Genome analysis of the anaerobic thermohalophilic bacterium Halothermothrix orenii.</title>
        <authorList>
            <person name="Mavromatis K."/>
            <person name="Ivanova N."/>
            <person name="Anderson I."/>
            <person name="Lykidis A."/>
            <person name="Hooper S.D."/>
            <person name="Sun H."/>
            <person name="Kunin V."/>
            <person name="Lapidus A."/>
            <person name="Hugenholtz P."/>
            <person name="Patel B."/>
            <person name="Kyrpides N.C."/>
        </authorList>
    </citation>
    <scope>NUCLEOTIDE SEQUENCE [LARGE SCALE GENOMIC DNA]</scope>
    <source>
        <strain evidence="6">H 168 / OCM 544 / DSM 9562</strain>
    </source>
</reference>
<keyword evidence="1" id="KW-0805">Transcription regulation</keyword>
<dbReference type="GO" id="GO:0003700">
    <property type="term" value="F:DNA-binding transcription factor activity"/>
    <property type="evidence" value="ECO:0007669"/>
    <property type="project" value="TreeGrafter"/>
</dbReference>
<dbReference type="HOGENOM" id="CLU_085376_5_0_9"/>
<evidence type="ECO:0000313" key="6">
    <source>
        <dbReference type="Proteomes" id="UP000000719"/>
    </source>
</evidence>
<dbReference type="PROSITE" id="PS50943">
    <property type="entry name" value="HTH_CROC1"/>
    <property type="match status" value="1"/>
</dbReference>
<dbReference type="InterPro" id="IPR001387">
    <property type="entry name" value="Cro/C1-type_HTH"/>
</dbReference>
<dbReference type="AlphaFoldDB" id="B8D0X7"/>